<proteinExistence type="predicted"/>
<gene>
    <name evidence="2" type="ORF">FF011L_03090</name>
</gene>
<accession>A0A517M9L9</accession>
<keyword evidence="3" id="KW-1185">Reference proteome</keyword>
<dbReference type="EMBL" id="CP036262">
    <property type="protein sequence ID" value="QDS91579.1"/>
    <property type="molecule type" value="Genomic_DNA"/>
</dbReference>
<protein>
    <submittedName>
        <fullName evidence="2">Uncharacterized protein</fullName>
    </submittedName>
</protein>
<keyword evidence="1" id="KW-1133">Transmembrane helix</keyword>
<evidence type="ECO:0000256" key="1">
    <source>
        <dbReference type="SAM" id="Phobius"/>
    </source>
</evidence>
<name>A0A517M9L9_9BACT</name>
<keyword evidence="1" id="KW-0472">Membrane</keyword>
<evidence type="ECO:0000313" key="3">
    <source>
        <dbReference type="Proteomes" id="UP000320672"/>
    </source>
</evidence>
<sequence>MFATDIVGIYAERATEVEDFGMAASNFTMPLVCLYAAVLWFRAFMLHERLVSGFFFALVTLPGWLLFTAIVTLMNFPLGRISPNF</sequence>
<dbReference type="KEGG" id="rml:FF011L_03090"/>
<evidence type="ECO:0000313" key="2">
    <source>
        <dbReference type="EMBL" id="QDS91579.1"/>
    </source>
</evidence>
<feature type="transmembrane region" description="Helical" evidence="1">
    <location>
        <begin position="53"/>
        <end position="76"/>
    </location>
</feature>
<keyword evidence="1" id="KW-0812">Transmembrane</keyword>
<feature type="transmembrane region" description="Helical" evidence="1">
    <location>
        <begin position="20"/>
        <end position="41"/>
    </location>
</feature>
<dbReference type="Proteomes" id="UP000320672">
    <property type="component" value="Chromosome"/>
</dbReference>
<reference evidence="2 3" key="1">
    <citation type="submission" date="2019-02" db="EMBL/GenBank/DDBJ databases">
        <title>Deep-cultivation of Planctomycetes and their phenomic and genomic characterization uncovers novel biology.</title>
        <authorList>
            <person name="Wiegand S."/>
            <person name="Jogler M."/>
            <person name="Boedeker C."/>
            <person name="Pinto D."/>
            <person name="Vollmers J."/>
            <person name="Rivas-Marin E."/>
            <person name="Kohn T."/>
            <person name="Peeters S.H."/>
            <person name="Heuer A."/>
            <person name="Rast P."/>
            <person name="Oberbeckmann S."/>
            <person name="Bunk B."/>
            <person name="Jeske O."/>
            <person name="Meyerdierks A."/>
            <person name="Storesund J.E."/>
            <person name="Kallscheuer N."/>
            <person name="Luecker S."/>
            <person name="Lage O.M."/>
            <person name="Pohl T."/>
            <person name="Merkel B.J."/>
            <person name="Hornburger P."/>
            <person name="Mueller R.-W."/>
            <person name="Bruemmer F."/>
            <person name="Labrenz M."/>
            <person name="Spormann A.M."/>
            <person name="Op den Camp H."/>
            <person name="Overmann J."/>
            <person name="Amann R."/>
            <person name="Jetten M.S.M."/>
            <person name="Mascher T."/>
            <person name="Medema M.H."/>
            <person name="Devos D.P."/>
            <person name="Kaster A.-K."/>
            <person name="Ovreas L."/>
            <person name="Rohde M."/>
            <person name="Galperin M.Y."/>
            <person name="Jogler C."/>
        </authorList>
    </citation>
    <scope>NUCLEOTIDE SEQUENCE [LARGE SCALE GENOMIC DNA]</scope>
    <source>
        <strain evidence="2 3">FF011L</strain>
    </source>
</reference>
<organism evidence="2 3">
    <name type="scientific">Roseimaritima multifibrata</name>
    <dbReference type="NCBI Taxonomy" id="1930274"/>
    <lineage>
        <taxon>Bacteria</taxon>
        <taxon>Pseudomonadati</taxon>
        <taxon>Planctomycetota</taxon>
        <taxon>Planctomycetia</taxon>
        <taxon>Pirellulales</taxon>
        <taxon>Pirellulaceae</taxon>
        <taxon>Roseimaritima</taxon>
    </lineage>
</organism>
<dbReference type="AlphaFoldDB" id="A0A517M9L9"/>